<sequence>LNEENFKRDVKGAFFAPTEADQQILADKTHYRVLNLNNPFNEARTSYYHSSIGGYHGAKMRRYQDLIENHLQSEIGTAIEILRSGSTDFSELNVLNMLNTKYLKFGDQAGQIVRNEAALGNAWFVKKVKKVSSPDEEISVLGEINTKNEAVINSERFNISGTNFSDGTIELANYTPNDLLYKSSNSNAGLAIFSEIYYPKGWKAYIDGNEVDILQTNYVLRALEIPAGDHEIRFEFKPAAYYTGNKIMWGSSILLILLIIGSIVYSIKKQI</sequence>
<dbReference type="InterPro" id="IPR018580">
    <property type="entry name" value="Uncharacterised_YfhO"/>
</dbReference>
<evidence type="ECO:0008006" key="4">
    <source>
        <dbReference type="Google" id="ProtNLM"/>
    </source>
</evidence>
<dbReference type="PANTHER" id="PTHR38454:SF1">
    <property type="entry name" value="INTEGRAL MEMBRANE PROTEIN"/>
    <property type="match status" value="1"/>
</dbReference>
<reference evidence="2 3" key="1">
    <citation type="submission" date="2018-03" db="EMBL/GenBank/DDBJ databases">
        <title>Cross-interface Injection: A General Nanoliter Liquid Handling Method Applied to Single Cells Genome Amplification Automated Nanoliter Liquid Handling Applied to Single Cell Multiple Displacement Amplification.</title>
        <authorList>
            <person name="Yun J."/>
            <person name="Xu P."/>
            <person name="Xu J."/>
            <person name="Dai X."/>
            <person name="Wang Y."/>
            <person name="Zheng X."/>
            <person name="Cao C."/>
            <person name="Yi Q."/>
            <person name="Zhu Y."/>
            <person name="Wang L."/>
            <person name="Dong Z."/>
            <person name="Huang Y."/>
            <person name="Huang L."/>
            <person name="Du W."/>
        </authorList>
    </citation>
    <scope>NUCLEOTIDE SEQUENCE [LARGE SCALE GENOMIC DNA]</scope>
    <source>
        <strain evidence="2 3">Z-D1-2</strain>
    </source>
</reference>
<keyword evidence="1" id="KW-0812">Transmembrane</keyword>
<accession>A0A2T4DMW8</accession>
<evidence type="ECO:0000313" key="2">
    <source>
        <dbReference type="EMBL" id="PTB95142.1"/>
    </source>
</evidence>
<gene>
    <name evidence="2" type="ORF">C9994_11525</name>
</gene>
<name>A0A2T4DMW8_9BACT</name>
<dbReference type="Proteomes" id="UP000240608">
    <property type="component" value="Unassembled WGS sequence"/>
</dbReference>
<feature type="non-terminal residue" evidence="2">
    <location>
        <position position="1"/>
    </location>
</feature>
<dbReference type="AlphaFoldDB" id="A0A2T4DMW8"/>
<protein>
    <recommendedName>
        <fullName evidence="4">YfhO family protein</fullName>
    </recommendedName>
</protein>
<keyword evidence="1" id="KW-1133">Transmembrane helix</keyword>
<dbReference type="EMBL" id="PYVU01000114">
    <property type="protein sequence ID" value="PTB95142.1"/>
    <property type="molecule type" value="Genomic_DNA"/>
</dbReference>
<organism evidence="2 3">
    <name type="scientific">Marivirga lumbricoides</name>
    <dbReference type="NCBI Taxonomy" id="1046115"/>
    <lineage>
        <taxon>Bacteria</taxon>
        <taxon>Pseudomonadati</taxon>
        <taxon>Bacteroidota</taxon>
        <taxon>Cytophagia</taxon>
        <taxon>Cytophagales</taxon>
        <taxon>Marivirgaceae</taxon>
        <taxon>Marivirga</taxon>
    </lineage>
</organism>
<evidence type="ECO:0000313" key="3">
    <source>
        <dbReference type="Proteomes" id="UP000240608"/>
    </source>
</evidence>
<proteinExistence type="predicted"/>
<comment type="caution">
    <text evidence="2">The sequence shown here is derived from an EMBL/GenBank/DDBJ whole genome shotgun (WGS) entry which is preliminary data.</text>
</comment>
<dbReference type="PANTHER" id="PTHR38454">
    <property type="entry name" value="INTEGRAL MEMBRANE PROTEIN-RELATED"/>
    <property type="match status" value="1"/>
</dbReference>
<keyword evidence="1" id="KW-0472">Membrane</keyword>
<evidence type="ECO:0000256" key="1">
    <source>
        <dbReference type="SAM" id="Phobius"/>
    </source>
</evidence>
<feature type="transmembrane region" description="Helical" evidence="1">
    <location>
        <begin position="247"/>
        <end position="267"/>
    </location>
</feature>
<dbReference type="Pfam" id="PF09586">
    <property type="entry name" value="YfhO"/>
    <property type="match status" value="1"/>
</dbReference>